<protein>
    <submittedName>
        <fullName evidence="2">Uncharacterized protein</fullName>
    </submittedName>
</protein>
<evidence type="ECO:0000313" key="3">
    <source>
        <dbReference type="Proteomes" id="UP001396334"/>
    </source>
</evidence>
<proteinExistence type="predicted"/>
<dbReference type="Proteomes" id="UP001396334">
    <property type="component" value="Unassembled WGS sequence"/>
</dbReference>
<reference evidence="2 3" key="1">
    <citation type="journal article" date="2024" name="G3 (Bethesda)">
        <title>Genome assembly of Hibiscus sabdariffa L. provides insights into metabolisms of medicinal natural products.</title>
        <authorList>
            <person name="Kim T."/>
        </authorList>
    </citation>
    <scope>NUCLEOTIDE SEQUENCE [LARGE SCALE GENOMIC DNA]</scope>
    <source>
        <strain evidence="2">TK-2024</strain>
        <tissue evidence="2">Old leaves</tissue>
    </source>
</reference>
<accession>A0ABR2QK80</accession>
<feature type="region of interest" description="Disordered" evidence="1">
    <location>
        <begin position="50"/>
        <end position="73"/>
    </location>
</feature>
<sequence>MFVGLKTETLPLHPNTTQFCSHGSDRLHSKREIPSRATMAKQRRQCMAVDSFHTGRDSEHARTRNPLRQHRQEEMGRQLRLHGSLRLCPRPHLLGPFMLPHGLRR</sequence>
<dbReference type="EMBL" id="JBBPBN010000036">
    <property type="protein sequence ID" value="KAK9001034.1"/>
    <property type="molecule type" value="Genomic_DNA"/>
</dbReference>
<name>A0ABR2QK80_9ROSI</name>
<comment type="caution">
    <text evidence="2">The sequence shown here is derived from an EMBL/GenBank/DDBJ whole genome shotgun (WGS) entry which is preliminary data.</text>
</comment>
<gene>
    <name evidence="2" type="ORF">V6N11_082826</name>
</gene>
<evidence type="ECO:0000313" key="2">
    <source>
        <dbReference type="EMBL" id="KAK9001034.1"/>
    </source>
</evidence>
<organism evidence="2 3">
    <name type="scientific">Hibiscus sabdariffa</name>
    <name type="common">roselle</name>
    <dbReference type="NCBI Taxonomy" id="183260"/>
    <lineage>
        <taxon>Eukaryota</taxon>
        <taxon>Viridiplantae</taxon>
        <taxon>Streptophyta</taxon>
        <taxon>Embryophyta</taxon>
        <taxon>Tracheophyta</taxon>
        <taxon>Spermatophyta</taxon>
        <taxon>Magnoliopsida</taxon>
        <taxon>eudicotyledons</taxon>
        <taxon>Gunneridae</taxon>
        <taxon>Pentapetalae</taxon>
        <taxon>rosids</taxon>
        <taxon>malvids</taxon>
        <taxon>Malvales</taxon>
        <taxon>Malvaceae</taxon>
        <taxon>Malvoideae</taxon>
        <taxon>Hibiscus</taxon>
    </lineage>
</organism>
<keyword evidence="3" id="KW-1185">Reference proteome</keyword>
<evidence type="ECO:0000256" key="1">
    <source>
        <dbReference type="SAM" id="MobiDB-lite"/>
    </source>
</evidence>
<feature type="compositionally biased region" description="Basic and acidic residues" evidence="1">
    <location>
        <begin position="53"/>
        <end position="62"/>
    </location>
</feature>